<comment type="caution">
    <text evidence="1">The sequence shown here is derived from an EMBL/GenBank/DDBJ whole genome shotgun (WGS) entry which is preliminary data.</text>
</comment>
<organism evidence="1 2">
    <name type="scientific">Labeo rohita</name>
    <name type="common">Indian major carp</name>
    <name type="synonym">Cyprinus rohita</name>
    <dbReference type="NCBI Taxonomy" id="84645"/>
    <lineage>
        <taxon>Eukaryota</taxon>
        <taxon>Metazoa</taxon>
        <taxon>Chordata</taxon>
        <taxon>Craniata</taxon>
        <taxon>Vertebrata</taxon>
        <taxon>Euteleostomi</taxon>
        <taxon>Actinopterygii</taxon>
        <taxon>Neopterygii</taxon>
        <taxon>Teleostei</taxon>
        <taxon>Ostariophysi</taxon>
        <taxon>Cypriniformes</taxon>
        <taxon>Cyprinidae</taxon>
        <taxon>Labeoninae</taxon>
        <taxon>Labeonini</taxon>
        <taxon>Labeo</taxon>
    </lineage>
</organism>
<protein>
    <submittedName>
        <fullName evidence="1">Protein piccolo</fullName>
    </submittedName>
</protein>
<accession>A0ABQ8LWS7</accession>
<name>A0ABQ8LWS7_LABRO</name>
<evidence type="ECO:0000313" key="2">
    <source>
        <dbReference type="Proteomes" id="UP000830375"/>
    </source>
</evidence>
<sequence>MFATEYLVRCVWGGAGHGQRRKGGGTDLEIADRPCLSDYIVFNKSSHLDLSRFSRVLLQNTSPPKDPAAFGHRSTMNPASRLLCLRQGIFCNGLKDNLYNLMPDNRCSATPEQYIDFALLLAGSPFTVGIANEEPCNPPVSPNFSVMSGIVSIMSEPSHAKPAKPKPVHVMPAKPKPAQVISTKPRPAHITSAAPGPVHITSARPQPAHAMPAAPDPRNALNLLPDADPTVIRKLDPNPAGKTEARLHPVGTYYTANC</sequence>
<evidence type="ECO:0000313" key="1">
    <source>
        <dbReference type="EMBL" id="KAI2655097.1"/>
    </source>
</evidence>
<gene>
    <name evidence="1" type="ORF">H4Q32_017421</name>
</gene>
<dbReference type="Proteomes" id="UP000830375">
    <property type="component" value="Unassembled WGS sequence"/>
</dbReference>
<proteinExistence type="predicted"/>
<reference evidence="1 2" key="1">
    <citation type="submission" date="2022-01" db="EMBL/GenBank/DDBJ databases">
        <title>A high-quality chromosome-level genome assembly of rohu carp, Labeo rohita.</title>
        <authorList>
            <person name="Arick M.A. II"/>
            <person name="Hsu C.-Y."/>
            <person name="Magbanua Z."/>
            <person name="Pechanova O."/>
            <person name="Grover C."/>
            <person name="Miller E."/>
            <person name="Thrash A."/>
            <person name="Ezzel L."/>
            <person name="Alam S."/>
            <person name="Benzie J."/>
            <person name="Hamilton M."/>
            <person name="Karsi A."/>
            <person name="Lawrence M.L."/>
            <person name="Peterson D.G."/>
        </authorList>
    </citation>
    <scope>NUCLEOTIDE SEQUENCE [LARGE SCALE GENOMIC DNA]</scope>
    <source>
        <strain evidence="2">BAU-BD-2019</strain>
        <tissue evidence="1">Blood</tissue>
    </source>
</reference>
<dbReference type="EMBL" id="JACTAM010000016">
    <property type="protein sequence ID" value="KAI2655097.1"/>
    <property type="molecule type" value="Genomic_DNA"/>
</dbReference>
<keyword evidence="2" id="KW-1185">Reference proteome</keyword>